<evidence type="ECO:0000256" key="1">
    <source>
        <dbReference type="SAM" id="SignalP"/>
    </source>
</evidence>
<dbReference type="EMBL" id="BAABHJ010000005">
    <property type="protein sequence ID" value="GAA4606966.1"/>
    <property type="molecule type" value="Genomic_DNA"/>
</dbReference>
<keyword evidence="3" id="KW-1185">Reference proteome</keyword>
<evidence type="ECO:0000313" key="2">
    <source>
        <dbReference type="EMBL" id="GAA4606966.1"/>
    </source>
</evidence>
<organism evidence="2 3">
    <name type="scientific">Actinoallomurus liliacearum</name>
    <dbReference type="NCBI Taxonomy" id="1080073"/>
    <lineage>
        <taxon>Bacteria</taxon>
        <taxon>Bacillati</taxon>
        <taxon>Actinomycetota</taxon>
        <taxon>Actinomycetes</taxon>
        <taxon>Streptosporangiales</taxon>
        <taxon>Thermomonosporaceae</taxon>
        <taxon>Actinoallomurus</taxon>
    </lineage>
</organism>
<feature type="chain" id="PRO_5046853954" description="DUF3558 domain-containing protein" evidence="1">
    <location>
        <begin position="24"/>
        <end position="207"/>
    </location>
</feature>
<feature type="signal peptide" evidence="1">
    <location>
        <begin position="1"/>
        <end position="23"/>
    </location>
</feature>
<proteinExistence type="predicted"/>
<dbReference type="Proteomes" id="UP001500212">
    <property type="component" value="Unassembled WGS sequence"/>
</dbReference>
<evidence type="ECO:0000313" key="3">
    <source>
        <dbReference type="Proteomes" id="UP001500212"/>
    </source>
</evidence>
<name>A0ABP8TFI3_9ACTN</name>
<evidence type="ECO:0008006" key="4">
    <source>
        <dbReference type="Google" id="ProtNLM"/>
    </source>
</evidence>
<dbReference type="PROSITE" id="PS51257">
    <property type="entry name" value="PROKAR_LIPOPROTEIN"/>
    <property type="match status" value="1"/>
</dbReference>
<dbReference type="RefSeq" id="WP_345353289.1">
    <property type="nucleotide sequence ID" value="NZ_BAABHJ010000005.1"/>
</dbReference>
<protein>
    <recommendedName>
        <fullName evidence="4">DUF3558 domain-containing protein</fullName>
    </recommendedName>
</protein>
<gene>
    <name evidence="2" type="ORF">GCM10023195_25890</name>
</gene>
<comment type="caution">
    <text evidence="2">The sequence shown here is derived from an EMBL/GenBank/DDBJ whole genome shotgun (WGS) entry which is preliminary data.</text>
</comment>
<sequence>MPARRRLILACASAAVAAGFAIAACWYVGLLTSDGRFAPLDACRVLPPPEALAPLVRNGAREPGDSRPRTMLGWGGDAASECKWSSVPSGQDRPFRTVRLRIQTLVHNGHVSGAARAERNLAGWARKAGAERPVIPVHVGEGGYARVDALAVQVLFRQTVIYDVHVQFRISNALVDVSARTHTRPDAPATALVRNLAETTAHHLPPH</sequence>
<reference evidence="3" key="1">
    <citation type="journal article" date="2019" name="Int. J. Syst. Evol. Microbiol.">
        <title>The Global Catalogue of Microorganisms (GCM) 10K type strain sequencing project: providing services to taxonomists for standard genome sequencing and annotation.</title>
        <authorList>
            <consortium name="The Broad Institute Genomics Platform"/>
            <consortium name="The Broad Institute Genome Sequencing Center for Infectious Disease"/>
            <person name="Wu L."/>
            <person name="Ma J."/>
        </authorList>
    </citation>
    <scope>NUCLEOTIDE SEQUENCE [LARGE SCALE GENOMIC DNA]</scope>
    <source>
        <strain evidence="3">JCM 17938</strain>
    </source>
</reference>
<accession>A0ABP8TFI3</accession>
<keyword evidence="1" id="KW-0732">Signal</keyword>